<keyword evidence="2" id="KW-0732">Signal</keyword>
<accession>A0ABQ8EVC2</accession>
<comment type="caution">
    <text evidence="3">The sequence shown here is derived from an EMBL/GenBank/DDBJ whole genome shotgun (WGS) entry which is preliminary data.</text>
</comment>
<evidence type="ECO:0000313" key="4">
    <source>
        <dbReference type="Proteomes" id="UP001648503"/>
    </source>
</evidence>
<evidence type="ECO:0000256" key="2">
    <source>
        <dbReference type="SAM" id="SignalP"/>
    </source>
</evidence>
<name>A0ABQ8EVC2_9FUNG</name>
<dbReference type="Proteomes" id="UP001648503">
    <property type="component" value="Unassembled WGS sequence"/>
</dbReference>
<feature type="region of interest" description="Disordered" evidence="1">
    <location>
        <begin position="35"/>
        <end position="75"/>
    </location>
</feature>
<dbReference type="EMBL" id="JAFCIX010000568">
    <property type="protein sequence ID" value="KAH6587123.1"/>
    <property type="molecule type" value="Genomic_DNA"/>
</dbReference>
<feature type="signal peptide" evidence="2">
    <location>
        <begin position="1"/>
        <end position="18"/>
    </location>
</feature>
<reference evidence="3 4" key="1">
    <citation type="submission" date="2021-02" db="EMBL/GenBank/DDBJ databases">
        <title>Variation within the Batrachochytrium salamandrivorans European outbreak.</title>
        <authorList>
            <person name="Kelly M."/>
            <person name="Pasmans F."/>
            <person name="Shea T.P."/>
            <person name="Munoz J.F."/>
            <person name="Carranza S."/>
            <person name="Cuomo C.A."/>
            <person name="Martel A."/>
        </authorList>
    </citation>
    <scope>NUCLEOTIDE SEQUENCE [LARGE SCALE GENOMIC DNA]</scope>
    <source>
        <strain evidence="3 4">AMFP18/2</strain>
    </source>
</reference>
<keyword evidence="4" id="KW-1185">Reference proteome</keyword>
<gene>
    <name evidence="3" type="ORF">BASA50_001402</name>
</gene>
<protein>
    <submittedName>
        <fullName evidence="3">Uncharacterized protein</fullName>
    </submittedName>
</protein>
<feature type="compositionally biased region" description="Basic and acidic residues" evidence="1">
    <location>
        <begin position="308"/>
        <end position="322"/>
    </location>
</feature>
<feature type="chain" id="PRO_5046260724" evidence="2">
    <location>
        <begin position="19"/>
        <end position="322"/>
    </location>
</feature>
<organism evidence="3 4">
    <name type="scientific">Batrachochytrium salamandrivorans</name>
    <dbReference type="NCBI Taxonomy" id="1357716"/>
    <lineage>
        <taxon>Eukaryota</taxon>
        <taxon>Fungi</taxon>
        <taxon>Fungi incertae sedis</taxon>
        <taxon>Chytridiomycota</taxon>
        <taxon>Chytridiomycota incertae sedis</taxon>
        <taxon>Chytridiomycetes</taxon>
        <taxon>Rhizophydiales</taxon>
        <taxon>Rhizophydiales incertae sedis</taxon>
        <taxon>Batrachochytrium</taxon>
    </lineage>
</organism>
<evidence type="ECO:0000256" key="1">
    <source>
        <dbReference type="SAM" id="MobiDB-lite"/>
    </source>
</evidence>
<proteinExistence type="predicted"/>
<feature type="compositionally biased region" description="Low complexity" evidence="1">
    <location>
        <begin position="42"/>
        <end position="56"/>
    </location>
</feature>
<sequence length="322" mass="36458">MRLISLILLSFIATNTVAIYTPKVHQIEKRGLPLPAEEAEYSDTSSSEEATETSISNPNPEEEAGPSNVDPNLPGEEVETLITNSNPEDEDEVGAWILNPPEDEDEVGAWILNPPEDEEEVGAWILNPPEDEEEVGAWIPNPPEEDYEFLPPDYLLLEKEIIANGNLFPNGLNEPDSAPEELIKSSREASSPLTAEIYKSQMYELQGIILLVDQVLKSTIERERGKDECRVLQNDAIQRSRVYLQGLADIGERMARALGTMPKKSRFKDRSRLLKLVFKTEKLDKKKKKLHKTTILEETEDEEEKEEQDAKDRAIYEQSDKE</sequence>
<feature type="region of interest" description="Disordered" evidence="1">
    <location>
        <begin position="288"/>
        <end position="322"/>
    </location>
</feature>
<feature type="compositionally biased region" description="Acidic residues" evidence="1">
    <location>
        <begin position="297"/>
        <end position="307"/>
    </location>
</feature>
<evidence type="ECO:0000313" key="3">
    <source>
        <dbReference type="EMBL" id="KAH6587123.1"/>
    </source>
</evidence>